<dbReference type="InterPro" id="IPR036028">
    <property type="entry name" value="SH3-like_dom_sf"/>
</dbReference>
<sequence length="559" mass="66075">MSRAIALFEFEGTEDNELGFEKGAEIVITQTYDDSDWTAGYLSNDPNKTEGLFPTNYVEIQQEESNKIIKQENDQKNEISKTNNILQESQSKSKNKNGKEKENENEKEEEEENEKEKEKEKEYENENENENENEKEKGKHEENEKKKKNKKDLSISKESQNVVHTSKKTKSSKKIKKIYELQNDFVWKPNGDQIKTSIIEVTEKGIFSKTQFFKVQAEYSNVTNVVTFSWEDIRWLRSMYERHYPNVCISPLIDLKPAEREPFKTLSGCRKFTSEHFLNRITEHPILSQSEILRGLFSSTDSKSFSKKKKEIEKKTQHFWKLVHHNFPVPDTKLSQQIDLFRKNLASHAIAVNELYRIQKEVSLNQYLELHNSYFLLARSFFNWSKIPFDWRLEIPENAKKMNNSIRRAVKEIARSYKDAANKYHEQSNSEMNLLELFFLEYEQFSSCFKQPFKHRDQSQIKYHEAEQSQLSLEKKSSGSEKDNERLEKARKLVSETKDKADTITYINLVEGEYFRKMRAKDTKEKLSAYTDLQIKLYQDLTQIFTKAKNMIQKIDLDN</sequence>
<dbReference type="GO" id="GO:0016197">
    <property type="term" value="P:endosomal transport"/>
    <property type="evidence" value="ECO:0007669"/>
    <property type="project" value="TreeGrafter"/>
</dbReference>
<dbReference type="SUPFAM" id="SSF64268">
    <property type="entry name" value="PX domain"/>
    <property type="match status" value="1"/>
</dbReference>
<gene>
    <name evidence="5" type="ORF">M0812_22205</name>
</gene>
<dbReference type="CDD" id="cd00174">
    <property type="entry name" value="SH3"/>
    <property type="match status" value="1"/>
</dbReference>
<organism evidence="5 6">
    <name type="scientific">Anaeramoeba flamelloides</name>
    <dbReference type="NCBI Taxonomy" id="1746091"/>
    <lineage>
        <taxon>Eukaryota</taxon>
        <taxon>Metamonada</taxon>
        <taxon>Anaeramoebidae</taxon>
        <taxon>Anaeramoeba</taxon>
    </lineage>
</organism>
<feature type="domain" description="SH3" evidence="4">
    <location>
        <begin position="1"/>
        <end position="63"/>
    </location>
</feature>
<dbReference type="EMBL" id="JANTQA010000047">
    <property type="protein sequence ID" value="KAJ3433251.1"/>
    <property type="molecule type" value="Genomic_DNA"/>
</dbReference>
<comment type="caution">
    <text evidence="5">The sequence shown here is derived from an EMBL/GenBank/DDBJ whole genome shotgun (WGS) entry which is preliminary data.</text>
</comment>
<dbReference type="SUPFAM" id="SSF50044">
    <property type="entry name" value="SH3-domain"/>
    <property type="match status" value="1"/>
</dbReference>
<dbReference type="Pfam" id="PF00018">
    <property type="entry name" value="SH3_1"/>
    <property type="match status" value="1"/>
</dbReference>
<evidence type="ECO:0000256" key="3">
    <source>
        <dbReference type="SAM" id="MobiDB-lite"/>
    </source>
</evidence>
<dbReference type="Gene3D" id="3.30.1520.10">
    <property type="entry name" value="Phox-like domain"/>
    <property type="match status" value="1"/>
</dbReference>
<dbReference type="GO" id="GO:0035091">
    <property type="term" value="F:phosphatidylinositol binding"/>
    <property type="evidence" value="ECO:0007669"/>
    <property type="project" value="InterPro"/>
</dbReference>
<proteinExistence type="predicted"/>
<dbReference type="GO" id="GO:0031410">
    <property type="term" value="C:cytoplasmic vesicle"/>
    <property type="evidence" value="ECO:0007669"/>
    <property type="project" value="TreeGrafter"/>
</dbReference>
<dbReference type="InterPro" id="IPR036871">
    <property type="entry name" value="PX_dom_sf"/>
</dbReference>
<keyword evidence="1 2" id="KW-0728">SH3 domain</keyword>
<evidence type="ECO:0000259" key="4">
    <source>
        <dbReference type="PROSITE" id="PS50002"/>
    </source>
</evidence>
<dbReference type="PROSITE" id="PS50002">
    <property type="entry name" value="SH3"/>
    <property type="match status" value="1"/>
</dbReference>
<evidence type="ECO:0000313" key="5">
    <source>
        <dbReference type="EMBL" id="KAJ3433251.1"/>
    </source>
</evidence>
<dbReference type="Gene3D" id="1.20.1270.60">
    <property type="entry name" value="Arfaptin homology (AH) domain/BAR domain"/>
    <property type="match status" value="1"/>
</dbReference>
<dbReference type="GO" id="GO:0097320">
    <property type="term" value="P:plasma membrane tubulation"/>
    <property type="evidence" value="ECO:0007669"/>
    <property type="project" value="TreeGrafter"/>
</dbReference>
<dbReference type="InterPro" id="IPR001452">
    <property type="entry name" value="SH3_domain"/>
</dbReference>
<feature type="compositionally biased region" description="Basic and acidic residues" evidence="3">
    <location>
        <begin position="132"/>
        <end position="155"/>
    </location>
</feature>
<dbReference type="Gene3D" id="2.30.30.40">
    <property type="entry name" value="SH3 Domains"/>
    <property type="match status" value="1"/>
</dbReference>
<feature type="region of interest" description="Disordered" evidence="3">
    <location>
        <begin position="70"/>
        <end position="169"/>
    </location>
</feature>
<dbReference type="Proteomes" id="UP001146793">
    <property type="component" value="Unassembled WGS sequence"/>
</dbReference>
<dbReference type="GO" id="GO:0005886">
    <property type="term" value="C:plasma membrane"/>
    <property type="evidence" value="ECO:0007669"/>
    <property type="project" value="TreeGrafter"/>
</dbReference>
<dbReference type="SMART" id="SM00326">
    <property type="entry name" value="SH3"/>
    <property type="match status" value="1"/>
</dbReference>
<feature type="compositionally biased region" description="Basic and acidic residues" evidence="3">
    <location>
        <begin position="70"/>
        <end position="79"/>
    </location>
</feature>
<evidence type="ECO:0000313" key="6">
    <source>
        <dbReference type="Proteomes" id="UP001146793"/>
    </source>
</evidence>
<dbReference type="InterPro" id="IPR027267">
    <property type="entry name" value="AH/BAR_dom_sf"/>
</dbReference>
<accession>A0AAV7YWR0</accession>
<feature type="compositionally biased region" description="Basic and acidic residues" evidence="3">
    <location>
        <begin position="114"/>
        <end position="124"/>
    </location>
</feature>
<reference evidence="5" key="1">
    <citation type="submission" date="2022-08" db="EMBL/GenBank/DDBJ databases">
        <title>Novel sulphate-reducing endosymbionts in the free-living metamonad Anaeramoeba.</title>
        <authorList>
            <person name="Jerlstrom-Hultqvist J."/>
            <person name="Cepicka I."/>
            <person name="Gallot-Lavallee L."/>
            <person name="Salas-Leiva D."/>
            <person name="Curtis B.A."/>
            <person name="Zahonova K."/>
            <person name="Pipaliya S."/>
            <person name="Dacks J."/>
            <person name="Roger A.J."/>
        </authorList>
    </citation>
    <scope>NUCLEOTIDE SEQUENCE</scope>
    <source>
        <strain evidence="5">Busselton2</strain>
    </source>
</reference>
<dbReference type="PANTHER" id="PTHR45827">
    <property type="entry name" value="SORTING NEXIN"/>
    <property type="match status" value="1"/>
</dbReference>
<evidence type="ECO:0000256" key="2">
    <source>
        <dbReference type="PROSITE-ProRule" id="PRU00192"/>
    </source>
</evidence>
<evidence type="ECO:0000256" key="1">
    <source>
        <dbReference type="ARBA" id="ARBA00022443"/>
    </source>
</evidence>
<dbReference type="AlphaFoldDB" id="A0AAV7YWR0"/>
<feature type="compositionally biased region" description="Polar residues" evidence="3">
    <location>
        <begin position="80"/>
        <end position="92"/>
    </location>
</feature>
<dbReference type="GO" id="GO:0006897">
    <property type="term" value="P:endocytosis"/>
    <property type="evidence" value="ECO:0007669"/>
    <property type="project" value="TreeGrafter"/>
</dbReference>
<dbReference type="PANTHER" id="PTHR45827:SF1">
    <property type="entry name" value="SORTING NEXIN"/>
    <property type="match status" value="1"/>
</dbReference>
<protein>
    <submittedName>
        <fullName evidence="5">Sorting nexin</fullName>
    </submittedName>
</protein>
<name>A0AAV7YWR0_9EUKA</name>
<feature type="region of interest" description="Disordered" evidence="3">
    <location>
        <begin position="465"/>
        <end position="488"/>
    </location>
</feature>